<dbReference type="AlphaFoldDB" id="A0A6A1UKW2"/>
<keyword evidence="1" id="KW-0175">Coiled coil</keyword>
<feature type="compositionally biased region" description="Basic and acidic residues" evidence="2">
    <location>
        <begin position="231"/>
        <end position="242"/>
    </location>
</feature>
<name>A0A6A1UKW2_9ROSI</name>
<comment type="caution">
    <text evidence="3">The sequence shown here is derived from an EMBL/GenBank/DDBJ whole genome shotgun (WGS) entry which is preliminary data.</text>
</comment>
<protein>
    <submittedName>
        <fullName evidence="3">Uncharacterized protein</fullName>
    </submittedName>
</protein>
<sequence>MKNTKEGDESSTLTDSEADSDDSSVNNYSVLSGNGGDLGLNRKIWDLEIEMHDTKERLQMQQEENPDGSFRGKKYEIPEDFHARTAQYEQELRIANEKSCVSEDEIIRLKNDNRRGKSSGFSNDLYYELGSFTQEDVKTRDSELDLEMNQASEIHKQIKALVEELRIDKGKLQDSEKEIARLKHELESNKSSEDTHHLQDQLELARKETSTWKTKLNTEKKRGVQAPRKVRPMEDSRMAKCH</sequence>
<gene>
    <name evidence="3" type="ORF">CJ030_MR0G006215</name>
</gene>
<evidence type="ECO:0000256" key="2">
    <source>
        <dbReference type="SAM" id="MobiDB-lite"/>
    </source>
</evidence>
<reference evidence="3 4" key="1">
    <citation type="journal article" date="2019" name="Plant Biotechnol. J.">
        <title>The red bayberry genome and genetic basis of sex determination.</title>
        <authorList>
            <person name="Jia H.M."/>
            <person name="Jia H.J."/>
            <person name="Cai Q.L."/>
            <person name="Wang Y."/>
            <person name="Zhao H.B."/>
            <person name="Yang W.F."/>
            <person name="Wang G.Y."/>
            <person name="Li Y.H."/>
            <person name="Zhan D.L."/>
            <person name="Shen Y.T."/>
            <person name="Niu Q.F."/>
            <person name="Chang L."/>
            <person name="Qiu J."/>
            <person name="Zhao L."/>
            <person name="Xie H.B."/>
            <person name="Fu W.Y."/>
            <person name="Jin J."/>
            <person name="Li X.W."/>
            <person name="Jiao Y."/>
            <person name="Zhou C.C."/>
            <person name="Tu T."/>
            <person name="Chai C.Y."/>
            <person name="Gao J.L."/>
            <person name="Fan L.J."/>
            <person name="van de Weg E."/>
            <person name="Wang J.Y."/>
            <person name="Gao Z.S."/>
        </authorList>
    </citation>
    <scope>NUCLEOTIDE SEQUENCE [LARGE SCALE GENOMIC DNA]</scope>
    <source>
        <tissue evidence="3">Leaves</tissue>
    </source>
</reference>
<evidence type="ECO:0000313" key="4">
    <source>
        <dbReference type="Proteomes" id="UP000516437"/>
    </source>
</evidence>
<keyword evidence="4" id="KW-1185">Reference proteome</keyword>
<proteinExistence type="predicted"/>
<feature type="coiled-coil region" evidence="1">
    <location>
        <begin position="148"/>
        <end position="192"/>
    </location>
</feature>
<feature type="compositionally biased region" description="Basic and acidic residues" evidence="2">
    <location>
        <begin position="206"/>
        <end position="222"/>
    </location>
</feature>
<accession>A0A6A1UKW2</accession>
<dbReference type="EMBL" id="RXIC02000123">
    <property type="protein sequence ID" value="KAB1200806.1"/>
    <property type="molecule type" value="Genomic_DNA"/>
</dbReference>
<evidence type="ECO:0000256" key="1">
    <source>
        <dbReference type="SAM" id="Coils"/>
    </source>
</evidence>
<dbReference type="OrthoDB" id="1877257at2759"/>
<dbReference type="Proteomes" id="UP000516437">
    <property type="component" value="Unassembled WGS sequence"/>
</dbReference>
<organism evidence="3 4">
    <name type="scientific">Morella rubra</name>
    <name type="common">Chinese bayberry</name>
    <dbReference type="NCBI Taxonomy" id="262757"/>
    <lineage>
        <taxon>Eukaryota</taxon>
        <taxon>Viridiplantae</taxon>
        <taxon>Streptophyta</taxon>
        <taxon>Embryophyta</taxon>
        <taxon>Tracheophyta</taxon>
        <taxon>Spermatophyta</taxon>
        <taxon>Magnoliopsida</taxon>
        <taxon>eudicotyledons</taxon>
        <taxon>Gunneridae</taxon>
        <taxon>Pentapetalae</taxon>
        <taxon>rosids</taxon>
        <taxon>fabids</taxon>
        <taxon>Fagales</taxon>
        <taxon>Myricaceae</taxon>
        <taxon>Morella</taxon>
    </lineage>
</organism>
<feature type="region of interest" description="Disordered" evidence="2">
    <location>
        <begin position="1"/>
        <end position="40"/>
    </location>
</feature>
<evidence type="ECO:0000313" key="3">
    <source>
        <dbReference type="EMBL" id="KAB1200806.1"/>
    </source>
</evidence>
<feature type="region of interest" description="Disordered" evidence="2">
    <location>
        <begin position="206"/>
        <end position="242"/>
    </location>
</feature>